<protein>
    <submittedName>
        <fullName evidence="5">NUDIX domain-containing protein</fullName>
    </submittedName>
</protein>
<feature type="domain" description="Nudix hydrolase" evidence="4">
    <location>
        <begin position="1"/>
        <end position="135"/>
    </location>
</feature>
<dbReference type="SUPFAM" id="SSF55811">
    <property type="entry name" value="Nudix"/>
    <property type="match status" value="1"/>
</dbReference>
<sequence length="149" mass="17625">MYDLNVGIVAIYNGLIWVGKRSRQGTWQMPQGGIDEGETSFQAASRELKEETGITDVEWLGETGWHLYNFPDQVRKNAFFANKKGKRQKWFYAHVYSIEDMSLNEEFVDFKWENDEWIKMNIVGFKRSTYNYVFSNPIYEKIKSKNILQ</sequence>
<dbReference type="InterPro" id="IPR020476">
    <property type="entry name" value="Nudix_hydrolase"/>
</dbReference>
<gene>
    <name evidence="5" type="ORF">FZC35_01835</name>
</gene>
<evidence type="ECO:0000313" key="5">
    <source>
        <dbReference type="EMBL" id="QEK38109.1"/>
    </source>
</evidence>
<dbReference type="GO" id="GO:0006753">
    <property type="term" value="P:nucleoside phosphate metabolic process"/>
    <property type="evidence" value="ECO:0007669"/>
    <property type="project" value="TreeGrafter"/>
</dbReference>
<evidence type="ECO:0000256" key="1">
    <source>
        <dbReference type="ARBA" id="ARBA00001946"/>
    </source>
</evidence>
<comment type="similarity">
    <text evidence="3">Belongs to the Nudix hydrolase family.</text>
</comment>
<dbReference type="GO" id="GO:0034432">
    <property type="term" value="F:bis(5'-adenosyl)-pentaphosphatase activity"/>
    <property type="evidence" value="ECO:0007669"/>
    <property type="project" value="TreeGrafter"/>
</dbReference>
<dbReference type="RefSeq" id="WP_148980956.1">
    <property type="nucleotide sequence ID" value="NZ_CP043315.1"/>
</dbReference>
<dbReference type="InterPro" id="IPR000086">
    <property type="entry name" value="NUDIX_hydrolase_dom"/>
</dbReference>
<dbReference type="PRINTS" id="PR00502">
    <property type="entry name" value="NUDIXFAMILY"/>
</dbReference>
<dbReference type="Gene3D" id="3.90.79.10">
    <property type="entry name" value="Nucleoside Triphosphate Pyrophosphohydrolase"/>
    <property type="match status" value="1"/>
</dbReference>
<dbReference type="PROSITE" id="PS51462">
    <property type="entry name" value="NUDIX"/>
    <property type="match status" value="1"/>
</dbReference>
<evidence type="ECO:0000256" key="2">
    <source>
        <dbReference type="ARBA" id="ARBA00022801"/>
    </source>
</evidence>
<dbReference type="PANTHER" id="PTHR11839:SF22">
    <property type="entry name" value="NUDIX HYDROLASE 26, CHLOROPLASTIC"/>
    <property type="match status" value="1"/>
</dbReference>
<evidence type="ECO:0000256" key="3">
    <source>
        <dbReference type="RuleBase" id="RU003476"/>
    </source>
</evidence>
<name>A0A5C0UEC2_9PROT</name>
<dbReference type="InterPro" id="IPR020084">
    <property type="entry name" value="NUDIX_hydrolase_CS"/>
</dbReference>
<dbReference type="GO" id="GO:0019693">
    <property type="term" value="P:ribose phosphate metabolic process"/>
    <property type="evidence" value="ECO:0007669"/>
    <property type="project" value="TreeGrafter"/>
</dbReference>
<dbReference type="KEGG" id="cip:FZC35_01835"/>
<dbReference type="AlphaFoldDB" id="A0A5C0UEC2"/>
<comment type="cofactor">
    <cofactor evidence="1">
        <name>Mg(2+)</name>
        <dbReference type="ChEBI" id="CHEBI:18420"/>
    </cofactor>
</comment>
<dbReference type="Pfam" id="PF00293">
    <property type="entry name" value="NUDIX"/>
    <property type="match status" value="1"/>
</dbReference>
<dbReference type="InterPro" id="IPR015797">
    <property type="entry name" value="NUDIX_hydrolase-like_dom_sf"/>
</dbReference>
<dbReference type="GO" id="GO:0008893">
    <property type="term" value="F:guanosine-3',5'-bis(diphosphate) 3'-diphosphatase activity"/>
    <property type="evidence" value="ECO:0007669"/>
    <property type="project" value="TreeGrafter"/>
</dbReference>
<dbReference type="EMBL" id="CP043315">
    <property type="protein sequence ID" value="QEK38109.1"/>
    <property type="molecule type" value="Genomic_DNA"/>
</dbReference>
<organism evidence="5 6">
    <name type="scientific">Candidatus Cytomitobacter indipagum</name>
    <dbReference type="NCBI Taxonomy" id="2601575"/>
    <lineage>
        <taxon>Bacteria</taxon>
        <taxon>Pseudomonadati</taxon>
        <taxon>Pseudomonadota</taxon>
        <taxon>Alphaproteobacteria</taxon>
        <taxon>Holosporales</taxon>
        <taxon>Holosporaceae</taxon>
        <taxon>Candidatus Cytomitobacter</taxon>
    </lineage>
</organism>
<keyword evidence="2 3" id="KW-0378">Hydrolase</keyword>
<dbReference type="PROSITE" id="PS00893">
    <property type="entry name" value="NUDIX_BOX"/>
    <property type="match status" value="1"/>
</dbReference>
<reference evidence="5 6" key="1">
    <citation type="submission" date="2019-08" db="EMBL/GenBank/DDBJ databases">
        <title>Highly reduced genomes of protist endosymbionts show evolutionary convergence.</title>
        <authorList>
            <person name="George E."/>
            <person name="Husnik F."/>
            <person name="Tashyreva D."/>
            <person name="Prokopchuk G."/>
            <person name="Horak A."/>
            <person name="Kwong W.K."/>
            <person name="Lukes J."/>
            <person name="Keeling P.J."/>
        </authorList>
    </citation>
    <scope>NUCLEOTIDE SEQUENCE [LARGE SCALE GENOMIC DNA]</scope>
    <source>
        <strain evidence="5">1605</strain>
    </source>
</reference>
<dbReference type="PANTHER" id="PTHR11839">
    <property type="entry name" value="UDP/ADP-SUGAR PYROPHOSPHATASE"/>
    <property type="match status" value="1"/>
</dbReference>
<accession>A0A5C0UEC2</accession>
<dbReference type="OrthoDB" id="9816040at2"/>
<proteinExistence type="inferred from homology"/>
<dbReference type="Proteomes" id="UP000325155">
    <property type="component" value="Chromosome"/>
</dbReference>
<evidence type="ECO:0000313" key="6">
    <source>
        <dbReference type="Proteomes" id="UP000325155"/>
    </source>
</evidence>
<keyword evidence="6" id="KW-1185">Reference proteome</keyword>
<evidence type="ECO:0000259" key="4">
    <source>
        <dbReference type="PROSITE" id="PS51462"/>
    </source>
</evidence>